<dbReference type="EMBL" id="CP000489">
    <property type="protein sequence ID" value="ABL68834.1"/>
    <property type="molecule type" value="Genomic_DNA"/>
</dbReference>
<evidence type="ECO:0000313" key="2">
    <source>
        <dbReference type="Proteomes" id="UP000000361"/>
    </source>
</evidence>
<protein>
    <submittedName>
        <fullName evidence="1">Uncharacterized protein</fullName>
    </submittedName>
</protein>
<dbReference type="STRING" id="318586.Pden_0722"/>
<evidence type="ECO:0000313" key="1">
    <source>
        <dbReference type="EMBL" id="ABL68834.1"/>
    </source>
</evidence>
<dbReference type="Proteomes" id="UP000000361">
    <property type="component" value="Chromosome 1"/>
</dbReference>
<dbReference type="EnsemblBacteria" id="ABL68834">
    <property type="protein sequence ID" value="ABL68834"/>
    <property type="gene ID" value="Pden_0722"/>
</dbReference>
<dbReference type="KEGG" id="pde:Pden_0722"/>
<keyword evidence="2" id="KW-1185">Reference proteome</keyword>
<organism evidence="1 2">
    <name type="scientific">Paracoccus denitrificans (strain Pd 1222)</name>
    <dbReference type="NCBI Taxonomy" id="318586"/>
    <lineage>
        <taxon>Bacteria</taxon>
        <taxon>Pseudomonadati</taxon>
        <taxon>Pseudomonadota</taxon>
        <taxon>Alphaproteobacteria</taxon>
        <taxon>Rhodobacterales</taxon>
        <taxon>Paracoccaceae</taxon>
        <taxon>Paracoccus</taxon>
    </lineage>
</organism>
<dbReference type="AlphaFoldDB" id="A1AZZ0"/>
<gene>
    <name evidence="1" type="ordered locus">Pden_0722</name>
</gene>
<proteinExistence type="predicted"/>
<accession>A1AZZ0</accession>
<reference evidence="2" key="1">
    <citation type="submission" date="2006-12" db="EMBL/GenBank/DDBJ databases">
        <title>Complete sequence of chromosome 1 of Paracoccus denitrificans PD1222.</title>
        <authorList>
            <person name="Copeland A."/>
            <person name="Lucas S."/>
            <person name="Lapidus A."/>
            <person name="Barry K."/>
            <person name="Detter J.C."/>
            <person name="Glavina del Rio T."/>
            <person name="Hammon N."/>
            <person name="Israni S."/>
            <person name="Dalin E."/>
            <person name="Tice H."/>
            <person name="Pitluck S."/>
            <person name="Munk A.C."/>
            <person name="Brettin T."/>
            <person name="Bruce D."/>
            <person name="Han C."/>
            <person name="Tapia R."/>
            <person name="Gilna P."/>
            <person name="Schmutz J."/>
            <person name="Larimer F."/>
            <person name="Land M."/>
            <person name="Hauser L."/>
            <person name="Kyrpides N."/>
            <person name="Lykidis A."/>
            <person name="Spiro S."/>
            <person name="Richardson D.J."/>
            <person name="Moir J.W.B."/>
            <person name="Ferguson S.J."/>
            <person name="van Spanning R.J.M."/>
            <person name="Richardson P."/>
        </authorList>
    </citation>
    <scope>NUCLEOTIDE SEQUENCE [LARGE SCALE GENOMIC DNA]</scope>
    <source>
        <strain evidence="2">Pd 1222</strain>
    </source>
</reference>
<dbReference type="HOGENOM" id="CLU_2410574_0_0_5"/>
<sequence>MPEDSLAQPAAPFGRIVDHALVAAGSGCVMPQYIGWRRRGNLSGRNRAGRSVNHGATVGFASFFLSICQHLWKLSVPGHSVTGIRRWNSRDR</sequence>
<name>A1AZZ0_PARDP</name>